<comment type="caution">
    <text evidence="2">The sequence shown here is derived from an EMBL/GenBank/DDBJ whole genome shotgun (WGS) entry which is preliminary data.</text>
</comment>
<feature type="compositionally biased region" description="Low complexity" evidence="1">
    <location>
        <begin position="293"/>
        <end position="314"/>
    </location>
</feature>
<protein>
    <submittedName>
        <fullName evidence="2">SCAN domain-containing protein 3-like</fullName>
    </submittedName>
</protein>
<gene>
    <name evidence="2" type="ORF">DdX_21736</name>
</gene>
<feature type="compositionally biased region" description="Polar residues" evidence="1">
    <location>
        <begin position="315"/>
        <end position="327"/>
    </location>
</feature>
<reference evidence="2" key="1">
    <citation type="submission" date="2022-01" db="EMBL/GenBank/DDBJ databases">
        <title>Genome Sequence Resource for Two Populations of Ditylenchus destructor, the Migratory Endoparasitic Phytonematode.</title>
        <authorList>
            <person name="Zhang H."/>
            <person name="Lin R."/>
            <person name="Xie B."/>
        </authorList>
    </citation>
    <scope>NUCLEOTIDE SEQUENCE</scope>
    <source>
        <strain evidence="2">BazhouSP</strain>
    </source>
</reference>
<keyword evidence="3" id="KW-1185">Reference proteome</keyword>
<accession>A0AAD4MFC5</accession>
<evidence type="ECO:0000256" key="1">
    <source>
        <dbReference type="SAM" id="MobiDB-lite"/>
    </source>
</evidence>
<dbReference type="AlphaFoldDB" id="A0AAD4MFC5"/>
<sequence length="459" mass="51402">MTGPVWDGYLAAITALDKITQGKTSIQVYDLFLDDRNQKVFRVNTNDRSLKRAVIRICLQNNLSPKRVAGADEAEKVLRVFEILKADPGIIGKYNKGEFLIQELNQMGTGKGTATLLFNSPTIFLSISTHMADFSERIQIGLEKVAQLYLSALHKRKATEGGIFILEVTDIAAYAAKPNFSIQDYLGKLIEIEEMSGGGKAKMGKTERITIGFDVGLVQFKCPLSGGYLLSRNREEDCNCGTTSKQSEQLDVCHDVDKYHLVNQKKNILLITLDGSKWIELAENDEPLETSNSPSPARSRSQSPARSSPSSQASDSITRLQQMSQGTWKDVSFEEEEYGAVLDEEEQLNRLHFLREQEREGARKQQKRQAEQMLQESAKRNAPISVGQTVRISIPSVDRAKTDPRNLLGVVMEEDGFYRIGTDHGILSQQYSRNQIEPSSSQFVTMLTRTEIPVRVNMD</sequence>
<dbReference type="Proteomes" id="UP001201812">
    <property type="component" value="Unassembled WGS sequence"/>
</dbReference>
<evidence type="ECO:0000313" key="3">
    <source>
        <dbReference type="Proteomes" id="UP001201812"/>
    </source>
</evidence>
<feature type="region of interest" description="Disordered" evidence="1">
    <location>
        <begin position="285"/>
        <end position="328"/>
    </location>
</feature>
<proteinExistence type="predicted"/>
<feature type="region of interest" description="Disordered" evidence="1">
    <location>
        <begin position="357"/>
        <end position="378"/>
    </location>
</feature>
<dbReference type="EMBL" id="JAKKPZ010000885">
    <property type="protein sequence ID" value="KAI1691665.1"/>
    <property type="molecule type" value="Genomic_DNA"/>
</dbReference>
<evidence type="ECO:0000313" key="2">
    <source>
        <dbReference type="EMBL" id="KAI1691665.1"/>
    </source>
</evidence>
<organism evidence="2 3">
    <name type="scientific">Ditylenchus destructor</name>
    <dbReference type="NCBI Taxonomy" id="166010"/>
    <lineage>
        <taxon>Eukaryota</taxon>
        <taxon>Metazoa</taxon>
        <taxon>Ecdysozoa</taxon>
        <taxon>Nematoda</taxon>
        <taxon>Chromadorea</taxon>
        <taxon>Rhabditida</taxon>
        <taxon>Tylenchina</taxon>
        <taxon>Tylenchomorpha</taxon>
        <taxon>Sphaerularioidea</taxon>
        <taxon>Anguinidae</taxon>
        <taxon>Anguininae</taxon>
        <taxon>Ditylenchus</taxon>
    </lineage>
</organism>
<name>A0AAD4MFC5_9BILA</name>